<keyword evidence="4" id="KW-1185">Reference proteome</keyword>
<dbReference type="InterPro" id="IPR032466">
    <property type="entry name" value="Metal_Hydrolase"/>
</dbReference>
<dbReference type="Gene3D" id="3.20.20.140">
    <property type="entry name" value="Metal-dependent hydrolases"/>
    <property type="match status" value="1"/>
</dbReference>
<dbReference type="PANTHER" id="PTHR46363">
    <property type="entry name" value="DEOXYRIBONUCLEASE TATDN2-RELATED"/>
    <property type="match status" value="1"/>
</dbReference>
<evidence type="ECO:0000313" key="4">
    <source>
        <dbReference type="Proteomes" id="UP000828390"/>
    </source>
</evidence>
<dbReference type="PROSITE" id="PS01091">
    <property type="entry name" value="TATD_3"/>
    <property type="match status" value="1"/>
</dbReference>
<evidence type="ECO:0000256" key="1">
    <source>
        <dbReference type="ARBA" id="ARBA00009275"/>
    </source>
</evidence>
<reference evidence="3" key="1">
    <citation type="journal article" date="2019" name="bioRxiv">
        <title>The Genome of the Zebra Mussel, Dreissena polymorpha: A Resource for Invasive Species Research.</title>
        <authorList>
            <person name="McCartney M.A."/>
            <person name="Auch B."/>
            <person name="Kono T."/>
            <person name="Mallez S."/>
            <person name="Zhang Y."/>
            <person name="Obille A."/>
            <person name="Becker A."/>
            <person name="Abrahante J.E."/>
            <person name="Garbe J."/>
            <person name="Badalamenti J.P."/>
            <person name="Herman A."/>
            <person name="Mangelson H."/>
            <person name="Liachko I."/>
            <person name="Sullivan S."/>
            <person name="Sone E.D."/>
            <person name="Koren S."/>
            <person name="Silverstein K.A.T."/>
            <person name="Beckman K.B."/>
            <person name="Gohl D.M."/>
        </authorList>
    </citation>
    <scope>NUCLEOTIDE SEQUENCE</scope>
    <source>
        <strain evidence="3">Duluth1</strain>
        <tissue evidence="3">Whole animal</tissue>
    </source>
</reference>
<reference evidence="3" key="2">
    <citation type="submission" date="2020-11" db="EMBL/GenBank/DDBJ databases">
        <authorList>
            <person name="McCartney M.A."/>
            <person name="Auch B."/>
            <person name="Kono T."/>
            <person name="Mallez S."/>
            <person name="Becker A."/>
            <person name="Gohl D.M."/>
            <person name="Silverstein K.A.T."/>
            <person name="Koren S."/>
            <person name="Bechman K.B."/>
            <person name="Herman A."/>
            <person name="Abrahante J.E."/>
            <person name="Garbe J."/>
        </authorList>
    </citation>
    <scope>NUCLEOTIDE SEQUENCE</scope>
    <source>
        <strain evidence="3">Duluth1</strain>
        <tissue evidence="3">Whole animal</tissue>
    </source>
</reference>
<dbReference type="PANTHER" id="PTHR46363:SF1">
    <property type="entry name" value="DEOXYRIBONUCLEASE TATDN2-RELATED"/>
    <property type="match status" value="1"/>
</dbReference>
<protein>
    <submittedName>
        <fullName evidence="3">Uncharacterized protein</fullName>
    </submittedName>
</protein>
<dbReference type="EMBL" id="JAIWYP010000009">
    <property type="protein sequence ID" value="KAH3778587.1"/>
    <property type="molecule type" value="Genomic_DNA"/>
</dbReference>
<name>A0A9D4EE01_DREPO</name>
<comment type="caution">
    <text evidence="3">The sequence shown here is derived from an EMBL/GenBank/DDBJ whole genome shotgun (WGS) entry which is preliminary data.</text>
</comment>
<dbReference type="SUPFAM" id="SSF51556">
    <property type="entry name" value="Metallo-dependent hydrolases"/>
    <property type="match status" value="1"/>
</dbReference>
<dbReference type="InterPro" id="IPR001130">
    <property type="entry name" value="TatD-like"/>
</dbReference>
<keyword evidence="2" id="KW-0378">Hydrolase</keyword>
<comment type="similarity">
    <text evidence="1">Belongs to the metallo-dependent hydrolases superfamily. TatD-type hydrolase family.</text>
</comment>
<evidence type="ECO:0000256" key="2">
    <source>
        <dbReference type="ARBA" id="ARBA00022801"/>
    </source>
</evidence>
<dbReference type="AlphaFoldDB" id="A0A9D4EE01"/>
<dbReference type="Proteomes" id="UP000828390">
    <property type="component" value="Unassembled WGS sequence"/>
</dbReference>
<dbReference type="GO" id="GO:0016788">
    <property type="term" value="F:hydrolase activity, acting on ester bonds"/>
    <property type="evidence" value="ECO:0007669"/>
    <property type="project" value="InterPro"/>
</dbReference>
<accession>A0A9D4EE01</accession>
<sequence length="418" mass="45788">MQRPWLDCCVAVQATVSTQAIELMQRPGPDCCVAVQATVSTQATELTQRPGPEWCMAVQTTGSTWATELTQGAGSDRSMVVEAQATVSSPEMDLIQRPEPVSCAAKGAQVMALAQVAKSIPEPESLVNEFEWCDEVETAPVVREWISARNAELIAFDSHFHLDRSCKATNVGSIEALVEHSVEPSPDVPVRVCGGIAVFCDPPNYPMTYPSVTGFGLVVGVPPKALLRDVKGVVGLVEREMRKQGAVALGEIGLDRSVPEREWGRQEEMFVGLLELACPRRPVILHIRGRGTYSCEASALALRLMQKNVSPTQRIHLHCFKGTLDQVLSWSDAFPRCYFSISGLTARFDEVQKSAVRGIPADRLLVETDSPYLRVLGKKDNTPAYVGEVANTVAQIRKVTLRDILRTTAENGRRLYNL</sequence>
<gene>
    <name evidence="3" type="ORF">DPMN_180056</name>
</gene>
<dbReference type="InterPro" id="IPR018228">
    <property type="entry name" value="DNase_TatD-rel_CS"/>
</dbReference>
<organism evidence="3 4">
    <name type="scientific">Dreissena polymorpha</name>
    <name type="common">Zebra mussel</name>
    <name type="synonym">Mytilus polymorpha</name>
    <dbReference type="NCBI Taxonomy" id="45954"/>
    <lineage>
        <taxon>Eukaryota</taxon>
        <taxon>Metazoa</taxon>
        <taxon>Spiralia</taxon>
        <taxon>Lophotrochozoa</taxon>
        <taxon>Mollusca</taxon>
        <taxon>Bivalvia</taxon>
        <taxon>Autobranchia</taxon>
        <taxon>Heteroconchia</taxon>
        <taxon>Euheterodonta</taxon>
        <taxon>Imparidentia</taxon>
        <taxon>Neoheterodontei</taxon>
        <taxon>Myida</taxon>
        <taxon>Dreissenoidea</taxon>
        <taxon>Dreissenidae</taxon>
        <taxon>Dreissena</taxon>
    </lineage>
</organism>
<dbReference type="Pfam" id="PF01026">
    <property type="entry name" value="TatD_DNase"/>
    <property type="match status" value="1"/>
</dbReference>
<evidence type="ECO:0000313" key="3">
    <source>
        <dbReference type="EMBL" id="KAH3778587.1"/>
    </source>
</evidence>
<proteinExistence type="inferred from homology"/>